<dbReference type="EMBL" id="JALNTZ010000002">
    <property type="protein sequence ID" value="KAJ3660334.1"/>
    <property type="molecule type" value="Genomic_DNA"/>
</dbReference>
<comment type="caution">
    <text evidence="1">The sequence shown here is derived from an EMBL/GenBank/DDBJ whole genome shotgun (WGS) entry which is preliminary data.</text>
</comment>
<organism evidence="1 2">
    <name type="scientific">Zophobas morio</name>
    <dbReference type="NCBI Taxonomy" id="2755281"/>
    <lineage>
        <taxon>Eukaryota</taxon>
        <taxon>Metazoa</taxon>
        <taxon>Ecdysozoa</taxon>
        <taxon>Arthropoda</taxon>
        <taxon>Hexapoda</taxon>
        <taxon>Insecta</taxon>
        <taxon>Pterygota</taxon>
        <taxon>Neoptera</taxon>
        <taxon>Endopterygota</taxon>
        <taxon>Coleoptera</taxon>
        <taxon>Polyphaga</taxon>
        <taxon>Cucujiformia</taxon>
        <taxon>Tenebrionidae</taxon>
        <taxon>Zophobas</taxon>
    </lineage>
</organism>
<proteinExistence type="predicted"/>
<keyword evidence="2" id="KW-1185">Reference proteome</keyword>
<dbReference type="AlphaFoldDB" id="A0AA38ISR9"/>
<sequence length="98" mass="11559">MNLRNLRCSDLCQKNTRPTKIHGEIRNSQRVHYTVTAASKNNRSTNTLYTSSFVFYTNENKRARDILYLKAPLRLFRYVQYVTLLLLDLREYAASNKP</sequence>
<accession>A0AA38ISR9</accession>
<dbReference type="Proteomes" id="UP001168821">
    <property type="component" value="Unassembled WGS sequence"/>
</dbReference>
<evidence type="ECO:0000313" key="2">
    <source>
        <dbReference type="Proteomes" id="UP001168821"/>
    </source>
</evidence>
<reference evidence="1" key="1">
    <citation type="journal article" date="2023" name="G3 (Bethesda)">
        <title>Whole genome assemblies of Zophobas morio and Tenebrio molitor.</title>
        <authorList>
            <person name="Kaur S."/>
            <person name="Stinson S.A."/>
            <person name="diCenzo G.C."/>
        </authorList>
    </citation>
    <scope>NUCLEOTIDE SEQUENCE</scope>
    <source>
        <strain evidence="1">QUZm001</strain>
    </source>
</reference>
<protein>
    <submittedName>
        <fullName evidence="1">Uncharacterized protein</fullName>
    </submittedName>
</protein>
<evidence type="ECO:0000313" key="1">
    <source>
        <dbReference type="EMBL" id="KAJ3660334.1"/>
    </source>
</evidence>
<name>A0AA38ISR9_9CUCU</name>
<gene>
    <name evidence="1" type="ORF">Zmor_004786</name>
</gene>